<name>A0A6N8TGS6_SHIZO</name>
<feature type="signal peptide" evidence="1">
    <location>
        <begin position="1"/>
        <end position="25"/>
    </location>
</feature>
<feature type="chain" id="PRO_5027017511" evidence="1">
    <location>
        <begin position="26"/>
        <end position="133"/>
    </location>
</feature>
<protein>
    <submittedName>
        <fullName evidence="2">Uncharacterized protein</fullName>
    </submittedName>
</protein>
<dbReference type="OrthoDB" id="8419765at2"/>
<dbReference type="EMBL" id="WUML01000023">
    <property type="protein sequence ID" value="MXO02477.1"/>
    <property type="molecule type" value="Genomic_DNA"/>
</dbReference>
<keyword evidence="1" id="KW-0732">Signal</keyword>
<sequence>MTSPTTRRSFLTLIGAGLIASSAEAGDSFVLSGTVTNVTSGPVPVGRLTIRLEEQGIMDAPARLIARTTAISKGDRHSIRFSMRVKRSALSRAVDPGFTVRLERHGRLIATNTTKQGYSGRGKASLQIEPILY</sequence>
<evidence type="ECO:0000313" key="3">
    <source>
        <dbReference type="Proteomes" id="UP000440304"/>
    </source>
</evidence>
<proteinExistence type="predicted"/>
<gene>
    <name evidence="2" type="ORF">GR156_19350</name>
</gene>
<evidence type="ECO:0000256" key="1">
    <source>
        <dbReference type="SAM" id="SignalP"/>
    </source>
</evidence>
<reference evidence="2 3" key="1">
    <citation type="submission" date="2019-12" db="EMBL/GenBank/DDBJ databases">
        <title>Shinella granuli gen. nov., sp. nov., and proposal of the reclassification of Zoogloea ramigera ATCC 19623 as Shinella zoogloeoides sp. nov.</title>
        <authorList>
            <person name="Gao J."/>
        </authorList>
    </citation>
    <scope>NUCLEOTIDE SEQUENCE [LARGE SCALE GENOMIC DNA]</scope>
    <source>
        <strain evidence="2 3">DSM 287</strain>
    </source>
</reference>
<accession>A0A6N8TGS6</accession>
<dbReference type="Proteomes" id="UP000440304">
    <property type="component" value="Unassembled WGS sequence"/>
</dbReference>
<evidence type="ECO:0000313" key="2">
    <source>
        <dbReference type="EMBL" id="MXO02477.1"/>
    </source>
</evidence>
<dbReference type="AlphaFoldDB" id="A0A6N8TGS6"/>
<organism evidence="2 3">
    <name type="scientific">Shinella zoogloeoides</name>
    <name type="common">Crabtreella saccharophila</name>
    <dbReference type="NCBI Taxonomy" id="352475"/>
    <lineage>
        <taxon>Bacteria</taxon>
        <taxon>Pseudomonadati</taxon>
        <taxon>Pseudomonadota</taxon>
        <taxon>Alphaproteobacteria</taxon>
        <taxon>Hyphomicrobiales</taxon>
        <taxon>Rhizobiaceae</taxon>
        <taxon>Shinella</taxon>
    </lineage>
</organism>
<comment type="caution">
    <text evidence="2">The sequence shown here is derived from an EMBL/GenBank/DDBJ whole genome shotgun (WGS) entry which is preliminary data.</text>
</comment>
<dbReference type="RefSeq" id="WP_160787770.1">
    <property type="nucleotide sequence ID" value="NZ_CP086610.1"/>
</dbReference>